<feature type="repeat" description="TPR" evidence="1">
    <location>
        <begin position="253"/>
        <end position="286"/>
    </location>
</feature>
<keyword evidence="4" id="KW-1185">Reference proteome</keyword>
<dbReference type="PROSITE" id="PS50293">
    <property type="entry name" value="TPR_REGION"/>
    <property type="match status" value="1"/>
</dbReference>
<name>A0A517QVW9_9PLAN</name>
<dbReference type="Gene3D" id="1.25.40.10">
    <property type="entry name" value="Tetratricopeptide repeat domain"/>
    <property type="match status" value="1"/>
</dbReference>
<proteinExistence type="predicted"/>
<dbReference type="PROSITE" id="PS50005">
    <property type="entry name" value="TPR"/>
    <property type="match status" value="1"/>
</dbReference>
<dbReference type="OrthoDB" id="232771at2"/>
<evidence type="ECO:0000313" key="4">
    <source>
        <dbReference type="Proteomes" id="UP000317318"/>
    </source>
</evidence>
<dbReference type="AlphaFoldDB" id="A0A517QVW9"/>
<keyword evidence="2" id="KW-1133">Transmembrane helix</keyword>
<gene>
    <name evidence="3" type="ORF">Pan189_01130</name>
</gene>
<keyword evidence="2" id="KW-0812">Transmembrane</keyword>
<evidence type="ECO:0000313" key="3">
    <source>
        <dbReference type="EMBL" id="QDT35760.1"/>
    </source>
</evidence>
<feature type="transmembrane region" description="Helical" evidence="2">
    <location>
        <begin position="6"/>
        <end position="29"/>
    </location>
</feature>
<sequence>MSYVHLSGLVGLPEVIAVLLLPTGVRLLMRRSSRTSGPSLAGPGPGGVVAVMLSRWGSTSGAVAIAALGAGTLWSLRRRPALAFLGIWFFLTLAPTSSFVPILTEVGAERRMYLPLMSIAIAFSAMLLVSCRWLGGTARLARPLYVAMIAVTSALFVGVSASRCEVYESRTRIWNDAVRALPGNDRAWNNLVDALIDAGEPAKALPAAKRLIQLVPENARANYQLGRVLRMNKLPESAIPALENSVTLAPGNAGFYLELGNAYRDSGNESQAIATFEKTIKLDPTYSEAYNNLATLVGRTSPETGLHYAEQAMTL</sequence>
<dbReference type="Pfam" id="PF13414">
    <property type="entry name" value="TPR_11"/>
    <property type="match status" value="1"/>
</dbReference>
<keyword evidence="2" id="KW-0472">Membrane</keyword>
<dbReference type="InterPro" id="IPR011990">
    <property type="entry name" value="TPR-like_helical_dom_sf"/>
</dbReference>
<dbReference type="PANTHER" id="PTHR44809">
    <property type="match status" value="1"/>
</dbReference>
<evidence type="ECO:0000256" key="2">
    <source>
        <dbReference type="SAM" id="Phobius"/>
    </source>
</evidence>
<dbReference type="InterPro" id="IPR052943">
    <property type="entry name" value="TMTC_O-mannosyl-trnsfr"/>
</dbReference>
<dbReference type="InterPro" id="IPR019734">
    <property type="entry name" value="TPR_rpt"/>
</dbReference>
<feature type="transmembrane region" description="Helical" evidence="2">
    <location>
        <begin position="112"/>
        <end position="131"/>
    </location>
</feature>
<reference evidence="3 4" key="1">
    <citation type="submission" date="2019-02" db="EMBL/GenBank/DDBJ databases">
        <title>Deep-cultivation of Planctomycetes and their phenomic and genomic characterization uncovers novel biology.</title>
        <authorList>
            <person name="Wiegand S."/>
            <person name="Jogler M."/>
            <person name="Boedeker C."/>
            <person name="Pinto D."/>
            <person name="Vollmers J."/>
            <person name="Rivas-Marin E."/>
            <person name="Kohn T."/>
            <person name="Peeters S.H."/>
            <person name="Heuer A."/>
            <person name="Rast P."/>
            <person name="Oberbeckmann S."/>
            <person name="Bunk B."/>
            <person name="Jeske O."/>
            <person name="Meyerdierks A."/>
            <person name="Storesund J.E."/>
            <person name="Kallscheuer N."/>
            <person name="Luecker S."/>
            <person name="Lage O.M."/>
            <person name="Pohl T."/>
            <person name="Merkel B.J."/>
            <person name="Hornburger P."/>
            <person name="Mueller R.-W."/>
            <person name="Bruemmer F."/>
            <person name="Labrenz M."/>
            <person name="Spormann A.M."/>
            <person name="Op den Camp H."/>
            <person name="Overmann J."/>
            <person name="Amann R."/>
            <person name="Jetten M.S.M."/>
            <person name="Mascher T."/>
            <person name="Medema M.H."/>
            <person name="Devos D.P."/>
            <person name="Kaster A.-K."/>
            <person name="Ovreas L."/>
            <person name="Rohde M."/>
            <person name="Galperin M.Y."/>
            <person name="Jogler C."/>
        </authorList>
    </citation>
    <scope>NUCLEOTIDE SEQUENCE [LARGE SCALE GENOMIC DNA]</scope>
    <source>
        <strain evidence="3 4">Pan189</strain>
    </source>
</reference>
<evidence type="ECO:0000256" key="1">
    <source>
        <dbReference type="PROSITE-ProRule" id="PRU00339"/>
    </source>
</evidence>
<dbReference type="SUPFAM" id="SSF48452">
    <property type="entry name" value="TPR-like"/>
    <property type="match status" value="1"/>
</dbReference>
<keyword evidence="1" id="KW-0802">TPR repeat</keyword>
<dbReference type="Pfam" id="PF13432">
    <property type="entry name" value="TPR_16"/>
    <property type="match status" value="1"/>
</dbReference>
<protein>
    <submittedName>
        <fullName evidence="3">Tetratricopeptide repeat protein</fullName>
    </submittedName>
</protein>
<organism evidence="3 4">
    <name type="scientific">Stratiformator vulcanicus</name>
    <dbReference type="NCBI Taxonomy" id="2527980"/>
    <lineage>
        <taxon>Bacteria</taxon>
        <taxon>Pseudomonadati</taxon>
        <taxon>Planctomycetota</taxon>
        <taxon>Planctomycetia</taxon>
        <taxon>Planctomycetales</taxon>
        <taxon>Planctomycetaceae</taxon>
        <taxon>Stratiformator</taxon>
    </lineage>
</organism>
<accession>A0A517QVW9</accession>
<feature type="transmembrane region" description="Helical" evidence="2">
    <location>
        <begin position="81"/>
        <end position="100"/>
    </location>
</feature>
<dbReference type="RefSeq" id="WP_145362028.1">
    <property type="nucleotide sequence ID" value="NZ_CP036268.1"/>
</dbReference>
<dbReference type="PANTHER" id="PTHR44809:SF1">
    <property type="entry name" value="PROTEIN O-MANNOSYL-TRANSFERASE TMTC1"/>
    <property type="match status" value="1"/>
</dbReference>
<dbReference type="Proteomes" id="UP000317318">
    <property type="component" value="Chromosome"/>
</dbReference>
<dbReference type="EMBL" id="CP036268">
    <property type="protein sequence ID" value="QDT35760.1"/>
    <property type="molecule type" value="Genomic_DNA"/>
</dbReference>
<dbReference type="SMART" id="SM00028">
    <property type="entry name" value="TPR"/>
    <property type="match status" value="3"/>
</dbReference>
<dbReference type="KEGG" id="svp:Pan189_01130"/>
<feature type="transmembrane region" description="Helical" evidence="2">
    <location>
        <begin position="143"/>
        <end position="161"/>
    </location>
</feature>